<proteinExistence type="predicted"/>
<evidence type="ECO:0000313" key="2">
    <source>
        <dbReference type="Proteomes" id="UP000287033"/>
    </source>
</evidence>
<evidence type="ECO:0000313" key="1">
    <source>
        <dbReference type="EMBL" id="GCC48481.1"/>
    </source>
</evidence>
<protein>
    <submittedName>
        <fullName evidence="1">Uncharacterized protein</fullName>
    </submittedName>
</protein>
<name>A0A401U0R3_CHIPU</name>
<accession>A0A401U0R3</accession>
<keyword evidence="2" id="KW-1185">Reference proteome</keyword>
<reference evidence="1 2" key="1">
    <citation type="journal article" date="2018" name="Nat. Ecol. Evol.">
        <title>Shark genomes provide insights into elasmobranch evolution and the origin of vertebrates.</title>
        <authorList>
            <person name="Hara Y"/>
            <person name="Yamaguchi K"/>
            <person name="Onimaru K"/>
            <person name="Kadota M"/>
            <person name="Koyanagi M"/>
            <person name="Keeley SD"/>
            <person name="Tatsumi K"/>
            <person name="Tanaka K"/>
            <person name="Motone F"/>
            <person name="Kageyama Y"/>
            <person name="Nozu R"/>
            <person name="Adachi N"/>
            <person name="Nishimura O"/>
            <person name="Nakagawa R"/>
            <person name="Tanegashima C"/>
            <person name="Kiyatake I"/>
            <person name="Matsumoto R"/>
            <person name="Murakumo K"/>
            <person name="Nishida K"/>
            <person name="Terakita A"/>
            <person name="Kuratani S"/>
            <person name="Sato K"/>
            <person name="Hyodo S Kuraku.S."/>
        </authorList>
    </citation>
    <scope>NUCLEOTIDE SEQUENCE [LARGE SCALE GENOMIC DNA]</scope>
</reference>
<gene>
    <name evidence="1" type="ORF">chiPu_0032725</name>
</gene>
<sequence length="35" mass="4574">RVRETCVYVRERERERRDVYVRERERRVCTCVREM</sequence>
<dbReference type="EMBL" id="BEZZ01244094">
    <property type="protein sequence ID" value="GCC48481.1"/>
    <property type="molecule type" value="Genomic_DNA"/>
</dbReference>
<dbReference type="Proteomes" id="UP000287033">
    <property type="component" value="Unassembled WGS sequence"/>
</dbReference>
<comment type="caution">
    <text evidence="1">The sequence shown here is derived from an EMBL/GenBank/DDBJ whole genome shotgun (WGS) entry which is preliminary data.</text>
</comment>
<feature type="non-terminal residue" evidence="1">
    <location>
        <position position="1"/>
    </location>
</feature>
<organism evidence="1 2">
    <name type="scientific">Chiloscyllium punctatum</name>
    <name type="common">Brownbanded bambooshark</name>
    <name type="synonym">Hemiscyllium punctatum</name>
    <dbReference type="NCBI Taxonomy" id="137246"/>
    <lineage>
        <taxon>Eukaryota</taxon>
        <taxon>Metazoa</taxon>
        <taxon>Chordata</taxon>
        <taxon>Craniata</taxon>
        <taxon>Vertebrata</taxon>
        <taxon>Chondrichthyes</taxon>
        <taxon>Elasmobranchii</taxon>
        <taxon>Galeomorphii</taxon>
        <taxon>Galeoidea</taxon>
        <taxon>Orectolobiformes</taxon>
        <taxon>Hemiscylliidae</taxon>
        <taxon>Chiloscyllium</taxon>
    </lineage>
</organism>
<dbReference type="AlphaFoldDB" id="A0A401U0R3"/>